<name>A0A2P7QT77_9GAMM</name>
<reference evidence="5 6" key="1">
    <citation type="submission" date="2018-03" db="EMBL/GenBank/DDBJ databases">
        <title>The draft genome of Zobellella taiwanensis JCM 13381.</title>
        <authorList>
            <person name="Liu L."/>
            <person name="Li L."/>
            <person name="Wang T."/>
            <person name="Zhang X."/>
            <person name="Liang L."/>
        </authorList>
    </citation>
    <scope>NUCLEOTIDE SEQUENCE [LARGE SCALE GENOMIC DNA]</scope>
    <source>
        <strain evidence="5 6">JCM 13381</strain>
    </source>
</reference>
<dbReference type="RefSeq" id="WP_106453814.1">
    <property type="nucleotide sequence ID" value="NZ_PXYH01000014.1"/>
</dbReference>
<dbReference type="AlphaFoldDB" id="A0A2P7QT77"/>
<dbReference type="PROSITE" id="PS50893">
    <property type="entry name" value="ABC_TRANSPORTER_2"/>
    <property type="match status" value="1"/>
</dbReference>
<dbReference type="EMBL" id="PXYH01000014">
    <property type="protein sequence ID" value="PSJ41161.1"/>
    <property type="molecule type" value="Genomic_DNA"/>
</dbReference>
<dbReference type="Pfam" id="PF00005">
    <property type="entry name" value="ABC_tran"/>
    <property type="match status" value="1"/>
</dbReference>
<dbReference type="GO" id="GO:0005524">
    <property type="term" value="F:ATP binding"/>
    <property type="evidence" value="ECO:0007669"/>
    <property type="project" value="UniProtKB-KW"/>
</dbReference>
<dbReference type="InterPro" id="IPR051782">
    <property type="entry name" value="ABC_Transporter_VariousFunc"/>
</dbReference>
<keyword evidence="2" id="KW-0547">Nucleotide-binding</keyword>
<dbReference type="CDD" id="cd03230">
    <property type="entry name" value="ABC_DR_subfamily_A"/>
    <property type="match status" value="1"/>
</dbReference>
<dbReference type="Proteomes" id="UP000242181">
    <property type="component" value="Unassembled WGS sequence"/>
</dbReference>
<evidence type="ECO:0000256" key="3">
    <source>
        <dbReference type="ARBA" id="ARBA00022840"/>
    </source>
</evidence>
<dbReference type="SMART" id="SM00382">
    <property type="entry name" value="AAA"/>
    <property type="match status" value="1"/>
</dbReference>
<protein>
    <submittedName>
        <fullName evidence="5">Copper ABC transporter ATP-binding protein</fullName>
    </submittedName>
</protein>
<dbReference type="PANTHER" id="PTHR42939:SF1">
    <property type="entry name" value="ABC TRANSPORTER ATP-BINDING PROTEIN ALBC-RELATED"/>
    <property type="match status" value="1"/>
</dbReference>
<gene>
    <name evidence="5" type="ORF">C7I36_11320</name>
</gene>
<organism evidence="5 6">
    <name type="scientific">Zobellella taiwanensis</name>
    <dbReference type="NCBI Taxonomy" id="347535"/>
    <lineage>
        <taxon>Bacteria</taxon>
        <taxon>Pseudomonadati</taxon>
        <taxon>Pseudomonadota</taxon>
        <taxon>Gammaproteobacteria</taxon>
        <taxon>Aeromonadales</taxon>
        <taxon>Aeromonadaceae</taxon>
        <taxon>Zobellella</taxon>
    </lineage>
</organism>
<keyword evidence="3 5" id="KW-0067">ATP-binding</keyword>
<dbReference type="PANTHER" id="PTHR42939">
    <property type="entry name" value="ABC TRANSPORTER ATP-BINDING PROTEIN ALBC-RELATED"/>
    <property type="match status" value="1"/>
</dbReference>
<dbReference type="InterPro" id="IPR003439">
    <property type="entry name" value="ABC_transporter-like_ATP-bd"/>
</dbReference>
<dbReference type="SUPFAM" id="SSF52540">
    <property type="entry name" value="P-loop containing nucleoside triphosphate hydrolases"/>
    <property type="match status" value="1"/>
</dbReference>
<comment type="caution">
    <text evidence="5">The sequence shown here is derived from an EMBL/GenBank/DDBJ whole genome shotgun (WGS) entry which is preliminary data.</text>
</comment>
<evidence type="ECO:0000256" key="2">
    <source>
        <dbReference type="ARBA" id="ARBA00022741"/>
    </source>
</evidence>
<sequence>MSIIRLRQVSKQFADKKALQQVSLAVSSGEVLGLLGHNGAGKTTSIKLILGLLRPDAGEVRVMDQDPALDAFRELRRHIGFLQENVSFYDQLTGAEVIGYLARLKGMVPKQGMVLLERLGLAEAAGRRVKTYSKGMRQRLGLAQALLGQPRILLLDEPTVGLDPLATRDFYEQIDELRRQGCAIILCSHVLAGVEPYLDRIAVMGQGRLLASGSLAELRAESRLPVTLTLYGDNLETQLPESCRDLVYQSSPGQLALQSPPEQQKLLAQAICSLPGLQDFHWQQPNLPELYQHICYGAADGHTTDYRP</sequence>
<evidence type="ECO:0000259" key="4">
    <source>
        <dbReference type="PROSITE" id="PS50893"/>
    </source>
</evidence>
<dbReference type="InterPro" id="IPR003593">
    <property type="entry name" value="AAA+_ATPase"/>
</dbReference>
<keyword evidence="6" id="KW-1185">Reference proteome</keyword>
<accession>A0A2P7QT77</accession>
<dbReference type="GO" id="GO:0016887">
    <property type="term" value="F:ATP hydrolysis activity"/>
    <property type="evidence" value="ECO:0007669"/>
    <property type="project" value="InterPro"/>
</dbReference>
<evidence type="ECO:0000313" key="5">
    <source>
        <dbReference type="EMBL" id="PSJ41161.1"/>
    </source>
</evidence>
<evidence type="ECO:0000256" key="1">
    <source>
        <dbReference type="ARBA" id="ARBA00022448"/>
    </source>
</evidence>
<dbReference type="OrthoDB" id="9778547at2"/>
<feature type="domain" description="ABC transporter" evidence="4">
    <location>
        <begin position="4"/>
        <end position="231"/>
    </location>
</feature>
<keyword evidence="1" id="KW-0813">Transport</keyword>
<dbReference type="PROSITE" id="PS00211">
    <property type="entry name" value="ABC_TRANSPORTER_1"/>
    <property type="match status" value="1"/>
</dbReference>
<dbReference type="InterPro" id="IPR017871">
    <property type="entry name" value="ABC_transporter-like_CS"/>
</dbReference>
<dbReference type="Gene3D" id="3.40.50.300">
    <property type="entry name" value="P-loop containing nucleotide triphosphate hydrolases"/>
    <property type="match status" value="1"/>
</dbReference>
<proteinExistence type="predicted"/>
<dbReference type="InterPro" id="IPR027417">
    <property type="entry name" value="P-loop_NTPase"/>
</dbReference>
<evidence type="ECO:0000313" key="6">
    <source>
        <dbReference type="Proteomes" id="UP000242181"/>
    </source>
</evidence>